<dbReference type="PANTHER" id="PTHR12558:SF13">
    <property type="entry name" value="CELL DIVISION CYCLE PROTEIN 27 HOMOLOG"/>
    <property type="match status" value="1"/>
</dbReference>
<accession>A0ABU6PUF3</accession>
<reference evidence="5 6" key="1">
    <citation type="submission" date="2023-03" db="EMBL/GenBank/DDBJ databases">
        <title>Bacillus Genome Sequencing.</title>
        <authorList>
            <person name="Dunlap C."/>
        </authorList>
    </citation>
    <scope>NUCLEOTIDE SEQUENCE [LARGE SCALE GENOMIC DNA]</scope>
    <source>
        <strain evidence="5 6">NRS-52</strain>
    </source>
</reference>
<dbReference type="CDD" id="cd06257">
    <property type="entry name" value="DnaJ"/>
    <property type="match status" value="1"/>
</dbReference>
<proteinExistence type="predicted"/>
<dbReference type="Pfam" id="PF13432">
    <property type="entry name" value="TPR_16"/>
    <property type="match status" value="1"/>
</dbReference>
<dbReference type="Proteomes" id="UP001343257">
    <property type="component" value="Unassembled WGS sequence"/>
</dbReference>
<evidence type="ECO:0000313" key="5">
    <source>
        <dbReference type="EMBL" id="MED5018524.1"/>
    </source>
</evidence>
<protein>
    <submittedName>
        <fullName evidence="5">Tetratricopeptide repeat protein</fullName>
    </submittedName>
</protein>
<feature type="repeat" description="TPR" evidence="3">
    <location>
        <begin position="488"/>
        <end position="521"/>
    </location>
</feature>
<sequence length="792" mass="92852">MKDTWKLLGIEPTDDLVSIKRAYAARLKFHHPEEDPEGFQQLREAYEIALKTAKSGQLPGYSAAASTLQDAERHLDTEEELEAGGEGTFGYRQTGHSPDQRFDGVYRFLQQTAEIYDHFPSRMDMNRWRTLLENEDYSGIETRQILRIETLRLFMDRVWLPGPVWRLLNEVFEWTFMEIDLQHLFPKEFLDYLGMQLAGCWDLGYDHIHFAEMPPDDLERFLSARYSAQNALIQGNLERAGECLHIASELLPEDPDLNRLIGKYCLRLNHYEGALLAWKRLEASGERDLNFRLELAHSLLRIGYFEDAYSVYNEILVHTPEQLQALSGAARCHVSMGRIQDAIQLYGILHERCPWDLHARIQLITLTNKFEANLKSKMEDPDPKVKSMALRQLAELYRDQELREDAVQLFLQLEELYPLTPGENQLLATYFYEQEQYEKAAHRYETAVSIEDHGLFHKELGKTYVMLDRFEEAVFHFKQAQLHDEIGHDYYYLYGFALFKLGKYSESIQNYNKAIELDRDPNFLYNRAFAHYYLGDFERCCQDIQEYLDGDDDDLRMYAYLIQGNSQFLLKQWDAAASAYAHSLEHRNDAFDQSILWKLYAASLIAGRRFREALDPLRQVQQLKTNNEWAMLHVVRIYAELQQWDALSEELIQYMETFKQDERNPYIWFYSGILAYYVDNAKGAEKCFRIAYDSGLRGDTCSYYSLVLQRLGEHQDAMVLAREALDDRPEHPDYKERLKLVEEQIQNRKNIFKRIGMQLVADKKAEPKHLDYPDILGDPQLQAEFPGVVIKK</sequence>
<evidence type="ECO:0000313" key="6">
    <source>
        <dbReference type="Proteomes" id="UP001343257"/>
    </source>
</evidence>
<dbReference type="SMART" id="SM00271">
    <property type="entry name" value="DnaJ"/>
    <property type="match status" value="1"/>
</dbReference>
<dbReference type="Pfam" id="PF13414">
    <property type="entry name" value="TPR_11"/>
    <property type="match status" value="1"/>
</dbReference>
<dbReference type="Gene3D" id="1.10.287.110">
    <property type="entry name" value="DnaJ domain"/>
    <property type="match status" value="1"/>
</dbReference>
<evidence type="ECO:0000256" key="3">
    <source>
        <dbReference type="PROSITE-ProRule" id="PRU00339"/>
    </source>
</evidence>
<evidence type="ECO:0000259" key="4">
    <source>
        <dbReference type="PROSITE" id="PS50076"/>
    </source>
</evidence>
<dbReference type="SUPFAM" id="SSF48439">
    <property type="entry name" value="Protein prenylyltransferase"/>
    <property type="match status" value="1"/>
</dbReference>
<keyword evidence="1" id="KW-0235">DNA replication</keyword>
<dbReference type="SUPFAM" id="SSF48452">
    <property type="entry name" value="TPR-like"/>
    <property type="match status" value="2"/>
</dbReference>
<evidence type="ECO:0000256" key="2">
    <source>
        <dbReference type="ARBA" id="ARBA00023016"/>
    </source>
</evidence>
<dbReference type="PROSITE" id="PS50005">
    <property type="entry name" value="TPR"/>
    <property type="match status" value="1"/>
</dbReference>
<dbReference type="PANTHER" id="PTHR12558">
    <property type="entry name" value="CELL DIVISION CYCLE 16,23,27"/>
    <property type="match status" value="1"/>
</dbReference>
<comment type="caution">
    <text evidence="5">The sequence shown here is derived from an EMBL/GenBank/DDBJ whole genome shotgun (WGS) entry which is preliminary data.</text>
</comment>
<name>A0ABU6PUF3_9BACL</name>
<dbReference type="InterPro" id="IPR036869">
    <property type="entry name" value="J_dom_sf"/>
</dbReference>
<gene>
    <name evidence="5" type="ORF">P9847_14545</name>
</gene>
<dbReference type="RefSeq" id="WP_328278848.1">
    <property type="nucleotide sequence ID" value="NZ_JARTLD010000036.1"/>
</dbReference>
<keyword evidence="3" id="KW-0802">TPR repeat</keyword>
<dbReference type="Gene3D" id="1.25.40.10">
    <property type="entry name" value="Tetratricopeptide repeat domain"/>
    <property type="match status" value="4"/>
</dbReference>
<evidence type="ECO:0000256" key="1">
    <source>
        <dbReference type="ARBA" id="ARBA00022705"/>
    </source>
</evidence>
<keyword evidence="2" id="KW-0346">Stress response</keyword>
<dbReference type="EMBL" id="JARTLD010000036">
    <property type="protein sequence ID" value="MED5018524.1"/>
    <property type="molecule type" value="Genomic_DNA"/>
</dbReference>
<keyword evidence="6" id="KW-1185">Reference proteome</keyword>
<feature type="domain" description="J" evidence="4">
    <location>
        <begin position="3"/>
        <end position="54"/>
    </location>
</feature>
<dbReference type="InterPro" id="IPR001623">
    <property type="entry name" value="DnaJ_domain"/>
</dbReference>
<dbReference type="SUPFAM" id="SSF46565">
    <property type="entry name" value="Chaperone J-domain"/>
    <property type="match status" value="1"/>
</dbReference>
<dbReference type="InterPro" id="IPR011990">
    <property type="entry name" value="TPR-like_helical_dom_sf"/>
</dbReference>
<dbReference type="PROSITE" id="PS50076">
    <property type="entry name" value="DNAJ_2"/>
    <property type="match status" value="1"/>
</dbReference>
<dbReference type="InterPro" id="IPR019734">
    <property type="entry name" value="TPR_rpt"/>
</dbReference>
<dbReference type="SMART" id="SM00028">
    <property type="entry name" value="TPR"/>
    <property type="match status" value="7"/>
</dbReference>
<organism evidence="5 6">
    <name type="scientific">Paenibacillus chibensis</name>
    <dbReference type="NCBI Taxonomy" id="59846"/>
    <lineage>
        <taxon>Bacteria</taxon>
        <taxon>Bacillati</taxon>
        <taxon>Bacillota</taxon>
        <taxon>Bacilli</taxon>
        <taxon>Bacillales</taxon>
        <taxon>Paenibacillaceae</taxon>
        <taxon>Paenibacillus</taxon>
    </lineage>
</organism>